<gene>
    <name evidence="1" type="ORF">TTRE_0000954301</name>
</gene>
<dbReference type="AlphaFoldDB" id="A0A077ZQR2"/>
<dbReference type="EMBL" id="HG807906">
    <property type="protein sequence ID" value="CDW61115.1"/>
    <property type="molecule type" value="Genomic_DNA"/>
</dbReference>
<keyword evidence="2" id="KW-1185">Reference proteome</keyword>
<dbReference type="Proteomes" id="UP000030665">
    <property type="component" value="Unassembled WGS sequence"/>
</dbReference>
<sequence>MPVETTFGLTDTTVDNDAVMEQTYELPSVVHGSDGSTSGQSSRAVPNSLPVVYSIKEQKNLRSSLRHTCHQRVSALLLHQRQQGAGRPVDFKDALIYQHCTGASTSTASPVVCRSSGRYGGMLASPGQSSAAGNGCSASTSLFNGFHSSFAGDDTLVSIRMRPDSQGRFGFNVKVIHAMICKWS</sequence>
<evidence type="ECO:0000313" key="1">
    <source>
        <dbReference type="EMBL" id="CDW61115.1"/>
    </source>
</evidence>
<proteinExistence type="predicted"/>
<protein>
    <submittedName>
        <fullName evidence="1">Tyrosine protein phosphatase</fullName>
    </submittedName>
</protein>
<name>A0A077ZQR2_TRITR</name>
<reference evidence="1" key="2">
    <citation type="submission" date="2014-03" db="EMBL/GenBank/DDBJ databases">
        <title>The whipworm genome and dual-species transcriptomics of an intimate host-pathogen interaction.</title>
        <authorList>
            <person name="Foth B.J."/>
            <person name="Tsai I.J."/>
            <person name="Reid A.J."/>
            <person name="Bancroft A.J."/>
            <person name="Nichol S."/>
            <person name="Tracey A."/>
            <person name="Holroyd N."/>
            <person name="Cotton J.A."/>
            <person name="Stanley E.J."/>
            <person name="Zarowiecki M."/>
            <person name="Liu J.Z."/>
            <person name="Huckvale T."/>
            <person name="Cooper P.J."/>
            <person name="Grencis R.K."/>
            <person name="Berriman M."/>
        </authorList>
    </citation>
    <scope>NUCLEOTIDE SEQUENCE [LARGE SCALE GENOMIC DNA]</scope>
</reference>
<reference evidence="1" key="1">
    <citation type="submission" date="2014-01" db="EMBL/GenBank/DDBJ databases">
        <authorList>
            <person name="Aslett M."/>
        </authorList>
    </citation>
    <scope>NUCLEOTIDE SEQUENCE</scope>
</reference>
<accession>A0A077ZQR2</accession>
<evidence type="ECO:0000313" key="2">
    <source>
        <dbReference type="Proteomes" id="UP000030665"/>
    </source>
</evidence>
<dbReference type="OrthoDB" id="5854685at2759"/>
<organism evidence="1 2">
    <name type="scientific">Trichuris trichiura</name>
    <name type="common">Whipworm</name>
    <name type="synonym">Trichocephalus trichiurus</name>
    <dbReference type="NCBI Taxonomy" id="36087"/>
    <lineage>
        <taxon>Eukaryota</taxon>
        <taxon>Metazoa</taxon>
        <taxon>Ecdysozoa</taxon>
        <taxon>Nematoda</taxon>
        <taxon>Enoplea</taxon>
        <taxon>Dorylaimia</taxon>
        <taxon>Trichinellida</taxon>
        <taxon>Trichuridae</taxon>
        <taxon>Trichuris</taxon>
    </lineage>
</organism>